<protein>
    <submittedName>
        <fullName evidence="2">DUF2470 domain-containing protein</fullName>
    </submittedName>
</protein>
<organism evidence="2 3">
    <name type="scientific">Nocardioides zeicaulis</name>
    <dbReference type="NCBI Taxonomy" id="1776857"/>
    <lineage>
        <taxon>Bacteria</taxon>
        <taxon>Bacillati</taxon>
        <taxon>Actinomycetota</taxon>
        <taxon>Actinomycetes</taxon>
        <taxon>Propionibacteriales</taxon>
        <taxon>Nocardioidaceae</taxon>
        <taxon>Nocardioides</taxon>
    </lineage>
</organism>
<feature type="domain" description="DUF2470" evidence="1">
    <location>
        <begin position="145"/>
        <end position="218"/>
    </location>
</feature>
<accession>A0ABV6E4V0</accession>
<evidence type="ECO:0000259" key="1">
    <source>
        <dbReference type="Pfam" id="PF10615"/>
    </source>
</evidence>
<gene>
    <name evidence="2" type="ORF">ACFFJG_16100</name>
</gene>
<dbReference type="InterPro" id="IPR019595">
    <property type="entry name" value="DUF2470"/>
</dbReference>
<dbReference type="Proteomes" id="UP001589698">
    <property type="component" value="Unassembled WGS sequence"/>
</dbReference>
<dbReference type="EMBL" id="JBHLXH010000002">
    <property type="protein sequence ID" value="MFC0224010.1"/>
    <property type="molecule type" value="Genomic_DNA"/>
</dbReference>
<dbReference type="RefSeq" id="WP_378519802.1">
    <property type="nucleotide sequence ID" value="NZ_CBCSDI010000051.1"/>
</dbReference>
<sequence length="227" mass="23755">MIPSEAALLARSVLSCARSMTLRVHEERQVFGDDDCDVTTDVHGSPVFSAPEGSALVAASQGNAVGVVEVVSGLSAPGSAGQRLDLFLQGTLRQRGAGCGCCGDPRALVGLDLARVTLFRDDRPVPVDVTLFRDRRHVLNPGYLQRTVEHANDAHGPELRTAIAAAVGAPLRSLLAAALVSVDPSGAEVAWLDEAGAHPHRIDFARPVTSPQELGAALRAHLHAGLC</sequence>
<reference evidence="2 3" key="1">
    <citation type="submission" date="2024-09" db="EMBL/GenBank/DDBJ databases">
        <authorList>
            <person name="Sun Q."/>
            <person name="Mori K."/>
        </authorList>
    </citation>
    <scope>NUCLEOTIDE SEQUENCE [LARGE SCALE GENOMIC DNA]</scope>
    <source>
        <strain evidence="2 3">CCM 8654</strain>
    </source>
</reference>
<evidence type="ECO:0000313" key="2">
    <source>
        <dbReference type="EMBL" id="MFC0224010.1"/>
    </source>
</evidence>
<dbReference type="Pfam" id="PF10615">
    <property type="entry name" value="DUF2470"/>
    <property type="match status" value="1"/>
</dbReference>
<keyword evidence="3" id="KW-1185">Reference proteome</keyword>
<dbReference type="Gene3D" id="3.20.180.10">
    <property type="entry name" value="PNP-oxidase-like"/>
    <property type="match status" value="1"/>
</dbReference>
<name>A0ABV6E4V0_9ACTN</name>
<comment type="caution">
    <text evidence="2">The sequence shown here is derived from an EMBL/GenBank/DDBJ whole genome shotgun (WGS) entry which is preliminary data.</text>
</comment>
<proteinExistence type="predicted"/>
<evidence type="ECO:0000313" key="3">
    <source>
        <dbReference type="Proteomes" id="UP001589698"/>
    </source>
</evidence>
<dbReference type="InterPro" id="IPR037119">
    <property type="entry name" value="Haem_oxidase_HugZ-like_sf"/>
</dbReference>